<dbReference type="OrthoDB" id="9922247at2"/>
<reference evidence="2" key="1">
    <citation type="submission" date="2017-04" db="EMBL/GenBank/DDBJ databases">
        <authorList>
            <person name="Varghese N."/>
            <person name="Submissions S."/>
        </authorList>
    </citation>
    <scope>NUCLEOTIDE SEQUENCE [LARGE SCALE GENOMIC DNA]</scope>
    <source>
        <strain evidence="2">DSM 4125</strain>
    </source>
</reference>
<sequence>MQKSKNLSRNIFLAIGVVVGILIFLLGSQLNANLGHAQKQEFKNEHLKESNPILKKFFS</sequence>
<accession>A0A1X7K1F3</accession>
<dbReference type="EMBL" id="FXAW01000004">
    <property type="protein sequence ID" value="SMG34741.1"/>
    <property type="molecule type" value="Genomic_DNA"/>
</dbReference>
<protein>
    <submittedName>
        <fullName evidence="1">Uncharacterized protein</fullName>
    </submittedName>
</protein>
<proteinExistence type="predicted"/>
<evidence type="ECO:0000313" key="1">
    <source>
        <dbReference type="EMBL" id="SMG34741.1"/>
    </source>
</evidence>
<dbReference type="RefSeq" id="WP_085517181.1">
    <property type="nucleotide sequence ID" value="NZ_FXAW01000004.1"/>
</dbReference>
<dbReference type="AlphaFoldDB" id="A0A1X7K1F3"/>
<gene>
    <name evidence="1" type="ORF">SAMN05661096_02248</name>
</gene>
<dbReference type="STRING" id="1028.SAMN05661096_02248"/>
<dbReference type="Proteomes" id="UP000193804">
    <property type="component" value="Unassembled WGS sequence"/>
</dbReference>
<organism evidence="1 2">
    <name type="scientific">Marivirga sericea</name>
    <dbReference type="NCBI Taxonomy" id="1028"/>
    <lineage>
        <taxon>Bacteria</taxon>
        <taxon>Pseudomonadati</taxon>
        <taxon>Bacteroidota</taxon>
        <taxon>Cytophagia</taxon>
        <taxon>Cytophagales</taxon>
        <taxon>Marivirgaceae</taxon>
        <taxon>Marivirga</taxon>
    </lineage>
</organism>
<evidence type="ECO:0000313" key="2">
    <source>
        <dbReference type="Proteomes" id="UP000193804"/>
    </source>
</evidence>
<name>A0A1X7K1F3_9BACT</name>
<keyword evidence="2" id="KW-1185">Reference proteome</keyword>